<gene>
    <name evidence="4" type="ORF">CLIB1423_03S05600</name>
</gene>
<dbReference type="GO" id="GO:0015937">
    <property type="term" value="P:coenzyme A biosynthetic process"/>
    <property type="evidence" value="ECO:0007669"/>
    <property type="project" value="InterPro"/>
</dbReference>
<evidence type="ECO:0000256" key="1">
    <source>
        <dbReference type="ARBA" id="ARBA00022741"/>
    </source>
</evidence>
<keyword evidence="3" id="KW-1133">Transmembrane helix</keyword>
<dbReference type="SUPFAM" id="SSF52540">
    <property type="entry name" value="P-loop containing nucleoside triphosphate hydrolases"/>
    <property type="match status" value="1"/>
</dbReference>
<dbReference type="Proteomes" id="UP000837801">
    <property type="component" value="Unassembled WGS sequence"/>
</dbReference>
<keyword evidence="4" id="KW-0808">Transferase</keyword>
<name>A0A9P0QMF6_9ASCO</name>
<keyword evidence="2" id="KW-0067">ATP-binding</keyword>
<keyword evidence="5" id="KW-1185">Reference proteome</keyword>
<dbReference type="EMBL" id="CAKXYY010000003">
    <property type="protein sequence ID" value="CAH2351407.1"/>
    <property type="molecule type" value="Genomic_DNA"/>
</dbReference>
<feature type="transmembrane region" description="Helical" evidence="3">
    <location>
        <begin position="205"/>
        <end position="228"/>
    </location>
</feature>
<dbReference type="PROSITE" id="PS51219">
    <property type="entry name" value="DPCK"/>
    <property type="match status" value="1"/>
</dbReference>
<keyword evidence="3" id="KW-0472">Membrane</keyword>
<keyword evidence="4" id="KW-0418">Kinase</keyword>
<dbReference type="InterPro" id="IPR027417">
    <property type="entry name" value="P-loop_NTPase"/>
</dbReference>
<dbReference type="AlphaFoldDB" id="A0A9P0QMF6"/>
<evidence type="ECO:0000256" key="3">
    <source>
        <dbReference type="SAM" id="Phobius"/>
    </source>
</evidence>
<dbReference type="OrthoDB" id="247245at2759"/>
<proteinExistence type="inferred from homology"/>
<sequence>MLIVGLTGGISSGKSTVSSTLNSKYNLTVIDADLIAKQVVLPGRKAYTQIVETFGDDIPDLVDPETKMLNRAALGKNVFPNKVNLRKLNGIVHPAVKYEIAWQIIQAFFRFQKLVILDVPLLFESGLNVICGKTISVTCSPELQLERLLLRNPELSTEDAQSRIASQGSSKERVLRSDIVIDNNGSKSDLETAIESVVHEITPNIIWTILDFIPGVVLISAGITVAIAQIKDSSRRKKIVKSD</sequence>
<evidence type="ECO:0000313" key="4">
    <source>
        <dbReference type="EMBL" id="CAH2351407.1"/>
    </source>
</evidence>
<keyword evidence="3" id="KW-0812">Transmembrane</keyword>
<dbReference type="HAMAP" id="MF_00376">
    <property type="entry name" value="Dephospho_CoA_kinase"/>
    <property type="match status" value="1"/>
</dbReference>
<dbReference type="GO" id="GO:0004140">
    <property type="term" value="F:dephospho-CoA kinase activity"/>
    <property type="evidence" value="ECO:0007669"/>
    <property type="project" value="InterPro"/>
</dbReference>
<dbReference type="Gene3D" id="3.40.50.300">
    <property type="entry name" value="P-loop containing nucleotide triphosphate hydrolases"/>
    <property type="match status" value="1"/>
</dbReference>
<dbReference type="PANTHER" id="PTHR10695">
    <property type="entry name" value="DEPHOSPHO-COA KINASE-RELATED"/>
    <property type="match status" value="1"/>
</dbReference>
<dbReference type="Pfam" id="PF01121">
    <property type="entry name" value="CoaE"/>
    <property type="match status" value="1"/>
</dbReference>
<reference evidence="4" key="1">
    <citation type="submission" date="2022-03" db="EMBL/GenBank/DDBJ databases">
        <authorList>
            <person name="Legras J.-L."/>
            <person name="Devillers H."/>
            <person name="Grondin C."/>
        </authorList>
    </citation>
    <scope>NUCLEOTIDE SEQUENCE</scope>
    <source>
        <strain evidence="4">CLIB 1423</strain>
    </source>
</reference>
<dbReference type="CDD" id="cd02022">
    <property type="entry name" value="DPCK"/>
    <property type="match status" value="1"/>
</dbReference>
<comment type="caution">
    <text evidence="4">The sequence shown here is derived from an EMBL/GenBank/DDBJ whole genome shotgun (WGS) entry which is preliminary data.</text>
</comment>
<dbReference type="GO" id="GO:0005524">
    <property type="term" value="F:ATP binding"/>
    <property type="evidence" value="ECO:0007669"/>
    <property type="project" value="UniProtKB-KW"/>
</dbReference>
<dbReference type="PANTHER" id="PTHR10695:SF46">
    <property type="entry name" value="BIFUNCTIONAL COENZYME A SYNTHASE-RELATED"/>
    <property type="match status" value="1"/>
</dbReference>
<keyword evidence="1" id="KW-0547">Nucleotide-binding</keyword>
<evidence type="ECO:0000256" key="2">
    <source>
        <dbReference type="ARBA" id="ARBA00022840"/>
    </source>
</evidence>
<protein>
    <submittedName>
        <fullName evidence="4">Dephospho-CoA kinase Cab5p</fullName>
    </submittedName>
</protein>
<accession>A0A9P0QMF6</accession>
<evidence type="ECO:0000313" key="5">
    <source>
        <dbReference type="Proteomes" id="UP000837801"/>
    </source>
</evidence>
<organism evidence="4 5">
    <name type="scientific">[Candida] railenensis</name>
    <dbReference type="NCBI Taxonomy" id="45579"/>
    <lineage>
        <taxon>Eukaryota</taxon>
        <taxon>Fungi</taxon>
        <taxon>Dikarya</taxon>
        <taxon>Ascomycota</taxon>
        <taxon>Saccharomycotina</taxon>
        <taxon>Pichiomycetes</taxon>
        <taxon>Debaryomycetaceae</taxon>
        <taxon>Kurtzmaniella</taxon>
    </lineage>
</organism>
<dbReference type="NCBIfam" id="TIGR00152">
    <property type="entry name" value="dephospho-CoA kinase"/>
    <property type="match status" value="1"/>
</dbReference>
<dbReference type="InterPro" id="IPR001977">
    <property type="entry name" value="Depp_CoAkinase"/>
</dbReference>